<dbReference type="InterPro" id="IPR006683">
    <property type="entry name" value="Thioestr_dom"/>
</dbReference>
<comment type="caution">
    <text evidence="2">The sequence shown here is derived from an EMBL/GenBank/DDBJ whole genome shotgun (WGS) entry which is preliminary data.</text>
</comment>
<dbReference type="AlphaFoldDB" id="A0A9P9J2Q7"/>
<dbReference type="PANTHER" id="PTHR47260:SF3">
    <property type="entry name" value="THIOESTERASE FAMILY PROTEIN (AFU_ORTHOLOGUE AFUA_7G03960)"/>
    <property type="match status" value="1"/>
</dbReference>
<evidence type="ECO:0000313" key="3">
    <source>
        <dbReference type="Proteomes" id="UP000700596"/>
    </source>
</evidence>
<dbReference type="Gene3D" id="3.10.129.10">
    <property type="entry name" value="Hotdog Thioesterase"/>
    <property type="match status" value="1"/>
</dbReference>
<reference evidence="2" key="1">
    <citation type="journal article" date="2021" name="Nat. Commun.">
        <title>Genetic determinants of endophytism in the Arabidopsis root mycobiome.</title>
        <authorList>
            <person name="Mesny F."/>
            <person name="Miyauchi S."/>
            <person name="Thiergart T."/>
            <person name="Pickel B."/>
            <person name="Atanasova L."/>
            <person name="Karlsson M."/>
            <person name="Huettel B."/>
            <person name="Barry K.W."/>
            <person name="Haridas S."/>
            <person name="Chen C."/>
            <person name="Bauer D."/>
            <person name="Andreopoulos W."/>
            <person name="Pangilinan J."/>
            <person name="LaButti K."/>
            <person name="Riley R."/>
            <person name="Lipzen A."/>
            <person name="Clum A."/>
            <person name="Drula E."/>
            <person name="Henrissat B."/>
            <person name="Kohler A."/>
            <person name="Grigoriev I.V."/>
            <person name="Martin F.M."/>
            <person name="Hacquard S."/>
        </authorList>
    </citation>
    <scope>NUCLEOTIDE SEQUENCE</scope>
    <source>
        <strain evidence="2">MPI-CAGE-CH-0243</strain>
    </source>
</reference>
<name>A0A9P9J2Q7_9PLEO</name>
<evidence type="ECO:0000259" key="1">
    <source>
        <dbReference type="Pfam" id="PF03061"/>
    </source>
</evidence>
<dbReference type="PANTHER" id="PTHR47260">
    <property type="entry name" value="UPF0644 PROTEIN PB2B4.06"/>
    <property type="match status" value="1"/>
</dbReference>
<protein>
    <submittedName>
        <fullName evidence="2">HotDog domain-containing protein</fullName>
    </submittedName>
</protein>
<keyword evidence="3" id="KW-1185">Reference proteome</keyword>
<organism evidence="2 3">
    <name type="scientific">Dendryphion nanum</name>
    <dbReference type="NCBI Taxonomy" id="256645"/>
    <lineage>
        <taxon>Eukaryota</taxon>
        <taxon>Fungi</taxon>
        <taxon>Dikarya</taxon>
        <taxon>Ascomycota</taxon>
        <taxon>Pezizomycotina</taxon>
        <taxon>Dothideomycetes</taxon>
        <taxon>Pleosporomycetidae</taxon>
        <taxon>Pleosporales</taxon>
        <taxon>Torulaceae</taxon>
        <taxon>Dendryphion</taxon>
    </lineage>
</organism>
<feature type="domain" description="Thioesterase" evidence="1">
    <location>
        <begin position="91"/>
        <end position="178"/>
    </location>
</feature>
<proteinExistence type="predicted"/>
<dbReference type="EMBL" id="JAGMWT010000001">
    <property type="protein sequence ID" value="KAH7139189.1"/>
    <property type="molecule type" value="Genomic_DNA"/>
</dbReference>
<sequence length="195" mass="21501">MTEATAHFSKIPWCAALIESPDWTPTRTASRVPKPTSEDSFFAETLGTQRTIRHCLTLRPTVPLPKGSEVVYDEVRTLMDLGDGLNGHPKILHGGFVATMLDEVCGVLITLNLKARVLRKRDEGMLAPHEGMSGFTAYLNTSYKKPVPAPGVVLCTARFERQERNKTYVSGTIEDGMGTVYTIGEGMFIEVKTKL</sequence>
<accession>A0A9P9J2Q7</accession>
<dbReference type="OrthoDB" id="506431at2759"/>
<evidence type="ECO:0000313" key="2">
    <source>
        <dbReference type="EMBL" id="KAH7139189.1"/>
    </source>
</evidence>
<dbReference type="Pfam" id="PF03061">
    <property type="entry name" value="4HBT"/>
    <property type="match status" value="1"/>
</dbReference>
<dbReference type="SUPFAM" id="SSF54637">
    <property type="entry name" value="Thioesterase/thiol ester dehydrase-isomerase"/>
    <property type="match status" value="1"/>
</dbReference>
<dbReference type="InterPro" id="IPR052061">
    <property type="entry name" value="PTE-AB_protein"/>
</dbReference>
<dbReference type="Proteomes" id="UP000700596">
    <property type="component" value="Unassembled WGS sequence"/>
</dbReference>
<gene>
    <name evidence="2" type="ORF">B0J11DRAFT_516271</name>
</gene>
<dbReference type="CDD" id="cd03443">
    <property type="entry name" value="PaaI_thioesterase"/>
    <property type="match status" value="1"/>
</dbReference>
<dbReference type="InterPro" id="IPR029069">
    <property type="entry name" value="HotDog_dom_sf"/>
</dbReference>